<reference evidence="9 10" key="1">
    <citation type="submission" date="2018-08" db="EMBL/GenBank/DDBJ databases">
        <title>Draft genome of the lignicolous fungus Coniochaeta pulveracea.</title>
        <authorList>
            <person name="Borstlap C.J."/>
            <person name="De Witt R.N."/>
            <person name="Botha A."/>
            <person name="Volschenk H."/>
        </authorList>
    </citation>
    <scope>NUCLEOTIDE SEQUENCE [LARGE SCALE GENOMIC DNA]</scope>
    <source>
        <strain evidence="9 10">CAB683</strain>
    </source>
</reference>
<dbReference type="InterPro" id="IPR015943">
    <property type="entry name" value="WD40/YVTN_repeat-like_dom_sf"/>
</dbReference>
<comment type="similarity">
    <text evidence="4">Belongs to the WD repeat ASA1 family.</text>
</comment>
<keyword evidence="2" id="KW-0677">Repeat</keyword>
<evidence type="ECO:0000313" key="9">
    <source>
        <dbReference type="EMBL" id="RKU42390.1"/>
    </source>
</evidence>
<feature type="compositionally biased region" description="Low complexity" evidence="8">
    <location>
        <begin position="260"/>
        <end position="282"/>
    </location>
</feature>
<evidence type="ECO:0000256" key="2">
    <source>
        <dbReference type="ARBA" id="ARBA00022737"/>
    </source>
</evidence>
<accession>A0A420Y3R4</accession>
<dbReference type="Pfam" id="PF00400">
    <property type="entry name" value="WD40"/>
    <property type="match status" value="3"/>
</dbReference>
<comment type="subunit">
    <text evidence="5">Component of the ASTRA chromatin remodeling machinery complex.</text>
</comment>
<feature type="region of interest" description="Disordered" evidence="8">
    <location>
        <begin position="378"/>
        <end position="398"/>
    </location>
</feature>
<dbReference type="SMART" id="SM00320">
    <property type="entry name" value="WD40"/>
    <property type="match status" value="5"/>
</dbReference>
<dbReference type="AlphaFoldDB" id="A0A420Y3R4"/>
<dbReference type="EMBL" id="QVQW01000057">
    <property type="protein sequence ID" value="RKU42390.1"/>
    <property type="molecule type" value="Genomic_DNA"/>
</dbReference>
<dbReference type="Gene3D" id="2.130.10.10">
    <property type="entry name" value="YVTN repeat-like/Quinoprotein amine dehydrogenase"/>
    <property type="match status" value="2"/>
</dbReference>
<proteinExistence type="inferred from homology"/>
<name>A0A420Y3R4_9PEZI</name>
<feature type="region of interest" description="Disordered" evidence="8">
    <location>
        <begin position="258"/>
        <end position="282"/>
    </location>
</feature>
<sequence>MVAEHSPLQPKTVLRGHKAQVHAAAFIRHNERLVTGDAEGFIVVWDLTIMRPRAVWKAHENAILGVAEWGEDKLITHGRDNRLIVWKFGIQEESTLSTVLPLDTSQEDRPQPWMVHMMEVNTMNFCTFSSCRPPTSSAAYNTDLLIAVPNTLQSEAIDIFHLPSQRRQQTVKLGDKNGMVMALSLFYRHDTLILIAGYENGLAIVAQLLTDGSWEITYRATTHTQPVLSLDVVRSQEFFYTSSADAVIAKHPIPLLNKKLPPTTTASSPTSSGKPAPSSSSGVSLLSAALASQPQSQAQQIGSNTATEVETQPLKVINTKHSGQQDLKIRSDSKIFATAGWDGRIRVYSVKTMKEVAVLKWHQVGCYAVAFSTIEDGEEKAGSKPVSEEEETARSGAGTVVPRLVEMTVREKRIRHVKTAHWLAAGSKDGKVSLWDVY</sequence>
<keyword evidence="1 7" id="KW-0853">WD repeat</keyword>
<organism evidence="9 10">
    <name type="scientific">Coniochaeta pulveracea</name>
    <dbReference type="NCBI Taxonomy" id="177199"/>
    <lineage>
        <taxon>Eukaryota</taxon>
        <taxon>Fungi</taxon>
        <taxon>Dikarya</taxon>
        <taxon>Ascomycota</taxon>
        <taxon>Pezizomycotina</taxon>
        <taxon>Sordariomycetes</taxon>
        <taxon>Sordariomycetidae</taxon>
        <taxon>Coniochaetales</taxon>
        <taxon>Coniochaetaceae</taxon>
        <taxon>Coniochaeta</taxon>
    </lineage>
</organism>
<evidence type="ECO:0000256" key="4">
    <source>
        <dbReference type="ARBA" id="ARBA00037931"/>
    </source>
</evidence>
<dbReference type="PANTHER" id="PTHR19854:SF1">
    <property type="entry name" value="GUANINE NUCLEOTIDE-BINDING PROTEIN SUBUNIT BETA-LIKE PROTEIN 1"/>
    <property type="match status" value="1"/>
</dbReference>
<dbReference type="OrthoDB" id="7668193at2759"/>
<protein>
    <recommendedName>
        <fullName evidence="6">ASTRA-associated protein 1</fullName>
    </recommendedName>
</protein>
<dbReference type="STRING" id="177199.A0A420Y3R4"/>
<evidence type="ECO:0000256" key="7">
    <source>
        <dbReference type="PROSITE-ProRule" id="PRU00221"/>
    </source>
</evidence>
<comment type="function">
    <text evidence="3">Component of the ASTRA complex involved in chromatin remodeling.</text>
</comment>
<evidence type="ECO:0000313" key="10">
    <source>
        <dbReference type="Proteomes" id="UP000275385"/>
    </source>
</evidence>
<evidence type="ECO:0000256" key="6">
    <source>
        <dbReference type="ARBA" id="ARBA00040563"/>
    </source>
</evidence>
<dbReference type="InterPro" id="IPR001680">
    <property type="entry name" value="WD40_rpt"/>
</dbReference>
<dbReference type="PROSITE" id="PS50082">
    <property type="entry name" value="WD_REPEATS_2"/>
    <property type="match status" value="2"/>
</dbReference>
<dbReference type="InterPro" id="IPR036322">
    <property type="entry name" value="WD40_repeat_dom_sf"/>
</dbReference>
<feature type="repeat" description="WD" evidence="7">
    <location>
        <begin position="423"/>
        <end position="438"/>
    </location>
</feature>
<evidence type="ECO:0000256" key="3">
    <source>
        <dbReference type="ARBA" id="ARBA00037338"/>
    </source>
</evidence>
<dbReference type="Proteomes" id="UP000275385">
    <property type="component" value="Unassembled WGS sequence"/>
</dbReference>
<evidence type="ECO:0000256" key="5">
    <source>
        <dbReference type="ARBA" id="ARBA00038749"/>
    </source>
</evidence>
<evidence type="ECO:0000256" key="1">
    <source>
        <dbReference type="ARBA" id="ARBA00022574"/>
    </source>
</evidence>
<dbReference type="SUPFAM" id="SSF50978">
    <property type="entry name" value="WD40 repeat-like"/>
    <property type="match status" value="1"/>
</dbReference>
<evidence type="ECO:0000256" key="8">
    <source>
        <dbReference type="SAM" id="MobiDB-lite"/>
    </source>
</evidence>
<gene>
    <name evidence="9" type="primary">ASA1</name>
    <name evidence="9" type="ORF">DL546_003922</name>
</gene>
<comment type="caution">
    <text evidence="9">The sequence shown here is derived from an EMBL/GenBank/DDBJ whole genome shotgun (WGS) entry which is preliminary data.</text>
</comment>
<dbReference type="PANTHER" id="PTHR19854">
    <property type="entry name" value="TRANSDUCIN BETA-LIKE 3"/>
    <property type="match status" value="1"/>
</dbReference>
<dbReference type="PROSITE" id="PS00678">
    <property type="entry name" value="WD_REPEATS_1"/>
    <property type="match status" value="1"/>
</dbReference>
<dbReference type="PROSITE" id="PS50294">
    <property type="entry name" value="WD_REPEATS_REGION"/>
    <property type="match status" value="1"/>
</dbReference>
<dbReference type="InterPro" id="IPR019775">
    <property type="entry name" value="WD40_repeat_CS"/>
</dbReference>
<keyword evidence="10" id="KW-1185">Reference proteome</keyword>
<feature type="repeat" description="WD" evidence="7">
    <location>
        <begin position="14"/>
        <end position="47"/>
    </location>
</feature>